<name>A0ABX1TR54_9GAMM</name>
<dbReference type="EMBL" id="SPMZ01000048">
    <property type="protein sequence ID" value="NMQ20406.1"/>
    <property type="molecule type" value="Genomic_DNA"/>
</dbReference>
<feature type="domain" description="Glycosyltransferase subfamily 4-like N-terminal" evidence="2">
    <location>
        <begin position="5"/>
        <end position="153"/>
    </location>
</feature>
<protein>
    <submittedName>
        <fullName evidence="3">Glycosyltransferase</fullName>
    </submittedName>
</protein>
<reference evidence="3 4" key="1">
    <citation type="submission" date="2019-03" db="EMBL/GenBank/DDBJ databases">
        <title>Metabolic reconstructions from genomes of highly enriched 'Candidatus Accumulibacter' and 'Candidatus Competibacter' bioreactor populations.</title>
        <authorList>
            <person name="Annavajhala M.K."/>
            <person name="Welles L."/>
            <person name="Abbas B."/>
            <person name="Sorokin D."/>
            <person name="Park H."/>
            <person name="Van Loosdrecht M."/>
            <person name="Chandran K."/>
        </authorList>
    </citation>
    <scope>NUCLEOTIDE SEQUENCE [LARGE SCALE GENOMIC DNA]</scope>
    <source>
        <strain evidence="3 4">SBR_G</strain>
    </source>
</reference>
<gene>
    <name evidence="3" type="ORF">E4P82_15105</name>
</gene>
<dbReference type="InterPro" id="IPR028098">
    <property type="entry name" value="Glyco_trans_4-like_N"/>
</dbReference>
<dbReference type="PANTHER" id="PTHR12526:SF630">
    <property type="entry name" value="GLYCOSYLTRANSFERASE"/>
    <property type="match status" value="1"/>
</dbReference>
<dbReference type="Gene3D" id="3.40.50.2000">
    <property type="entry name" value="Glycogen Phosphorylase B"/>
    <property type="match status" value="2"/>
</dbReference>
<proteinExistence type="predicted"/>
<evidence type="ECO:0000259" key="1">
    <source>
        <dbReference type="Pfam" id="PF00534"/>
    </source>
</evidence>
<comment type="caution">
    <text evidence="3">The sequence shown here is derived from an EMBL/GenBank/DDBJ whole genome shotgun (WGS) entry which is preliminary data.</text>
</comment>
<evidence type="ECO:0000259" key="2">
    <source>
        <dbReference type="Pfam" id="PF13439"/>
    </source>
</evidence>
<dbReference type="PANTHER" id="PTHR12526">
    <property type="entry name" value="GLYCOSYLTRANSFERASE"/>
    <property type="match status" value="1"/>
</dbReference>
<sequence>MRVMMAREWLARGFEVDFVLLQKRGELLEIVPQPAQVISLGVERFRKALWPLCAYLRQHRPSVLLAAMWPLTLAAILARRLSLQNMRVVVSDHNTLSKSYAGWGVLHRVALKLSMKLIYPFADTRIAVSRGVADDLSQLSGISEGRFNVIYNPAAHRNDAGNDLVSRPEDLAPNAKILLSVGTLKLQKDHALLIEAFSRMPAHLNAQLCILGEGEQRPRLEQLVREKHLEGKVLMPGFSLNPGAYYQAANVFVLSSSYEGFGNVIVEALEQGVPVVSTDCPSGPREILCDGKYGRLVPVGDADALAEAMQAALQENPDRETLKRGRGTSQWTKSPMSILMSCFRGGIAV</sequence>
<dbReference type="Pfam" id="PF13439">
    <property type="entry name" value="Glyco_transf_4"/>
    <property type="match status" value="1"/>
</dbReference>
<dbReference type="SUPFAM" id="SSF53756">
    <property type="entry name" value="UDP-Glycosyltransferase/glycogen phosphorylase"/>
    <property type="match status" value="1"/>
</dbReference>
<dbReference type="CDD" id="cd03811">
    <property type="entry name" value="GT4_GT28_WabH-like"/>
    <property type="match status" value="1"/>
</dbReference>
<dbReference type="Pfam" id="PF00534">
    <property type="entry name" value="Glycos_transf_1"/>
    <property type="match status" value="1"/>
</dbReference>
<feature type="domain" description="Glycosyl transferase family 1" evidence="1">
    <location>
        <begin position="170"/>
        <end position="323"/>
    </location>
</feature>
<dbReference type="InterPro" id="IPR001296">
    <property type="entry name" value="Glyco_trans_1"/>
</dbReference>
<dbReference type="Proteomes" id="UP000760480">
    <property type="component" value="Unassembled WGS sequence"/>
</dbReference>
<organism evidence="3 4">
    <name type="scientific">Candidatus Competibacter phosphatis</name>
    <dbReference type="NCBI Taxonomy" id="221280"/>
    <lineage>
        <taxon>Bacteria</taxon>
        <taxon>Pseudomonadati</taxon>
        <taxon>Pseudomonadota</taxon>
        <taxon>Gammaproteobacteria</taxon>
        <taxon>Candidatus Competibacteraceae</taxon>
        <taxon>Candidatus Competibacter</taxon>
    </lineage>
</organism>
<keyword evidence="4" id="KW-1185">Reference proteome</keyword>
<accession>A0ABX1TR54</accession>
<evidence type="ECO:0000313" key="3">
    <source>
        <dbReference type="EMBL" id="NMQ20406.1"/>
    </source>
</evidence>
<evidence type="ECO:0000313" key="4">
    <source>
        <dbReference type="Proteomes" id="UP000760480"/>
    </source>
</evidence>